<sequence length="413" mass="46895">MCDINPLNVLDLLITEYSRSYTFGSEITDAEKELKRQLHSFIESCLRCSDTEFTEDEQLIFSSEADEHVLNKADFDCELEEEDCLERSRSGSESSQPVSSGSSEYLPTPPLAKPLEFVEFKYKQKAVEYWRSGAAGKPRPMKFVAAQFKRLKNDGKTIYRWAQQVDEMGSRIDKLVQIYNETLQRFQAAKKKRYIVHDADLKRWAVQANASIKLADFVASGTFLRKFKKVNRIVSRKVTKFISRLYINDKKNLADAAREFVTGLEMEALELPDPFDICNGVRGVEAVVQSPFGTTHSYTIMPIITADGRVVKPLFICMQEVNGEFGPIVKERMKEVLSSEVHVVASKSGKMSKDLFLDEWYSQCLLPNVGTNSIVLLDSFPVHKDTDSMKSITPEEYENLKIRVIPPGTTGMI</sequence>
<gene>
    <name evidence="2" type="ORF">BV898_19649</name>
</gene>
<dbReference type="OrthoDB" id="10051656at2759"/>
<reference evidence="3" key="1">
    <citation type="submission" date="2017-01" db="EMBL/GenBank/DDBJ databases">
        <title>Comparative genomics of anhydrobiosis in the tardigrade Hypsibius dujardini.</title>
        <authorList>
            <person name="Yoshida Y."/>
            <person name="Koutsovoulos G."/>
            <person name="Laetsch D."/>
            <person name="Stevens L."/>
            <person name="Kumar S."/>
            <person name="Horikawa D."/>
            <person name="Ishino K."/>
            <person name="Komine S."/>
            <person name="Tomita M."/>
            <person name="Blaxter M."/>
            <person name="Arakawa K."/>
        </authorList>
    </citation>
    <scope>NUCLEOTIDE SEQUENCE [LARGE SCALE GENOMIC DNA]</scope>
    <source>
        <strain evidence="3">Z151</strain>
    </source>
</reference>
<name>A0A9X6RPB0_HYPEX</name>
<dbReference type="Proteomes" id="UP000192578">
    <property type="component" value="Unassembled WGS sequence"/>
</dbReference>
<dbReference type="AlphaFoldDB" id="A0A9X6RPB0"/>
<evidence type="ECO:0000256" key="1">
    <source>
        <dbReference type="SAM" id="MobiDB-lite"/>
    </source>
</evidence>
<feature type="region of interest" description="Disordered" evidence="1">
    <location>
        <begin position="86"/>
        <end position="107"/>
    </location>
</feature>
<dbReference type="EMBL" id="MTYJ01000612">
    <property type="protein sequence ID" value="OWA55263.1"/>
    <property type="molecule type" value="Genomic_DNA"/>
</dbReference>
<evidence type="ECO:0000313" key="3">
    <source>
        <dbReference type="Proteomes" id="UP000192578"/>
    </source>
</evidence>
<evidence type="ECO:0008006" key="4">
    <source>
        <dbReference type="Google" id="ProtNLM"/>
    </source>
</evidence>
<accession>A0A9X6RPB0</accession>
<protein>
    <recommendedName>
        <fullName evidence="4">DDE-1 domain-containing protein</fullName>
    </recommendedName>
</protein>
<evidence type="ECO:0000313" key="2">
    <source>
        <dbReference type="EMBL" id="OWA55263.1"/>
    </source>
</evidence>
<organism evidence="2 3">
    <name type="scientific">Hypsibius exemplaris</name>
    <name type="common">Freshwater tardigrade</name>
    <dbReference type="NCBI Taxonomy" id="2072580"/>
    <lineage>
        <taxon>Eukaryota</taxon>
        <taxon>Metazoa</taxon>
        <taxon>Ecdysozoa</taxon>
        <taxon>Tardigrada</taxon>
        <taxon>Eutardigrada</taxon>
        <taxon>Parachela</taxon>
        <taxon>Hypsibioidea</taxon>
        <taxon>Hypsibiidae</taxon>
        <taxon>Hypsibius</taxon>
    </lineage>
</organism>
<keyword evidence="3" id="KW-1185">Reference proteome</keyword>
<proteinExistence type="predicted"/>
<comment type="caution">
    <text evidence="2">The sequence shown here is derived from an EMBL/GenBank/DDBJ whole genome shotgun (WGS) entry which is preliminary data.</text>
</comment>
<feature type="compositionally biased region" description="Low complexity" evidence="1">
    <location>
        <begin position="91"/>
        <end position="104"/>
    </location>
</feature>